<evidence type="ECO:0000313" key="2">
    <source>
        <dbReference type="Proteomes" id="UP001501094"/>
    </source>
</evidence>
<comment type="caution">
    <text evidence="1">The sequence shown here is derived from an EMBL/GenBank/DDBJ whole genome shotgun (WGS) entry which is preliminary data.</text>
</comment>
<dbReference type="EMBL" id="BAAANL010000004">
    <property type="protein sequence ID" value="GAA1863995.1"/>
    <property type="molecule type" value="Genomic_DNA"/>
</dbReference>
<sequence>MSVIATVRSILLAARRGALGALLISSVVSGLLSMHALYGAFAMHSHDVVATASTAVQAEGETDSLDPAYSSANHEHPDACECCETDTPCLTLTAATVPLLPPATISIQPPGVGLPHRASLASTTVSARRPSLHALGISRT</sequence>
<dbReference type="Proteomes" id="UP001501094">
    <property type="component" value="Unassembled WGS sequence"/>
</dbReference>
<evidence type="ECO:0000313" key="1">
    <source>
        <dbReference type="EMBL" id="GAA1863995.1"/>
    </source>
</evidence>
<accession>A0ABN2ND72</accession>
<protein>
    <recommendedName>
        <fullName evidence="3">DUF2946 domain-containing protein</fullName>
    </recommendedName>
</protein>
<reference evidence="1 2" key="1">
    <citation type="journal article" date="2019" name="Int. J. Syst. Evol. Microbiol.">
        <title>The Global Catalogue of Microorganisms (GCM) 10K type strain sequencing project: providing services to taxonomists for standard genome sequencing and annotation.</title>
        <authorList>
            <consortium name="The Broad Institute Genomics Platform"/>
            <consortium name="The Broad Institute Genome Sequencing Center for Infectious Disease"/>
            <person name="Wu L."/>
            <person name="Ma J."/>
        </authorList>
    </citation>
    <scope>NUCLEOTIDE SEQUENCE [LARGE SCALE GENOMIC DNA]</scope>
    <source>
        <strain evidence="1 2">JCM 14326</strain>
    </source>
</reference>
<organism evidence="1 2">
    <name type="scientific">Myceligenerans crystallogenes</name>
    <dbReference type="NCBI Taxonomy" id="316335"/>
    <lineage>
        <taxon>Bacteria</taxon>
        <taxon>Bacillati</taxon>
        <taxon>Actinomycetota</taxon>
        <taxon>Actinomycetes</taxon>
        <taxon>Micrococcales</taxon>
        <taxon>Promicromonosporaceae</taxon>
        <taxon>Myceligenerans</taxon>
    </lineage>
</organism>
<dbReference type="RefSeq" id="WP_344102730.1">
    <property type="nucleotide sequence ID" value="NZ_BAAANL010000004.1"/>
</dbReference>
<proteinExistence type="predicted"/>
<evidence type="ECO:0008006" key="3">
    <source>
        <dbReference type="Google" id="ProtNLM"/>
    </source>
</evidence>
<gene>
    <name evidence="1" type="ORF">GCM10009751_22530</name>
</gene>
<keyword evidence="2" id="KW-1185">Reference proteome</keyword>
<name>A0ABN2ND72_9MICO</name>